<feature type="transmembrane region" description="Helical" evidence="5">
    <location>
        <begin position="102"/>
        <end position="123"/>
    </location>
</feature>
<dbReference type="Pfam" id="PF00520">
    <property type="entry name" value="Ion_trans"/>
    <property type="match status" value="4"/>
</dbReference>
<feature type="transmembrane region" description="Helical" evidence="5">
    <location>
        <begin position="777"/>
        <end position="797"/>
    </location>
</feature>
<evidence type="ECO:0000313" key="7">
    <source>
        <dbReference type="EMBL" id="OQR85622.1"/>
    </source>
</evidence>
<keyword evidence="2 5" id="KW-0812">Transmembrane</keyword>
<dbReference type="EMBL" id="JNBR01001647">
    <property type="protein sequence ID" value="OQR85622.1"/>
    <property type="molecule type" value="Genomic_DNA"/>
</dbReference>
<dbReference type="STRING" id="1202772.A0A1V9YIT6"/>
<dbReference type="SUPFAM" id="SSF81324">
    <property type="entry name" value="Voltage-gated potassium channels"/>
    <property type="match status" value="3"/>
</dbReference>
<feature type="transmembrane region" description="Helical" evidence="5">
    <location>
        <begin position="931"/>
        <end position="954"/>
    </location>
</feature>
<feature type="transmembrane region" description="Helical" evidence="5">
    <location>
        <begin position="558"/>
        <end position="577"/>
    </location>
</feature>
<keyword evidence="4 5" id="KW-0472">Membrane</keyword>
<sequence>MENSDDGANILRAAWLIDDAFAGRPHPHPDPARSRAVRFFKLYHRLYYLRRVAVLILLFISYVEVPFWCSDAIDVPALACGEADDPFTPLTFGTAILSRRQAWLLELICLLGLAANDVILLGALEHSFLARRDRLAVLSLTCLSLLNVLAFAHLSPVLSVRVAVFLRLFVFGATFQSVRSTYAKMLRVIAKVQHILSLVVVYVVFFGWLATIYFQDTTEGEIMSSYVESSWQMLILLTTANFPDVMLPAYNGSRWQAAFFIFFLCFGLFFLMNVILATVFSNFQRVTEAETVTLAANRQRMLREAFELLCAVPPPPTPPRHLQEEHTLIASSKRFQFPNAPALGSLDPAVGLRVLQELNDYPNAPQTSRLQQQQIVDTLDTKGFGRLRAADFATLCDVMRQVSQAATPQQSEIQRWWPSLARTRTYSSLCAWVGHRNFDLAVDGFLVVNAIVIIVEFSVSKPGSSTAWELVDTGFSVLVKGAAEYWRHGRNRFDAVITVVTLAIDIYAYIPNAYNDHTIVKVLLTARCLRVLRLIMNVSHYRVIFLTWLRLLPTAKNLLLVLFCNMNLFAAVGYALFGGRISPGTMAALHPNVSYTQSQYFANNFNDIPSGMVTLFELLVVNNWFVIADGHAAVTSAYARLFFVGFWLMGVILTLNLFVASILSEANSDSDLMHRALLELCAEDHHRVTRAAWYVEDAFRGFEKPHPEATARAVRLLHLYNRLRYVRWAAVTALLALSYFETPFWCRDSGADPCGDPSDPDTPLTFGAILLSGRQSMAIEVACLAMIWANDLLLLLSLKRKYAARHDRLAVLLLYSAAMVNVLVRLVGQAANAGRAAGFLRLFIFVSTFRSARTTYRKMYFVLGEVQNVLGLIVIYVVFCGWLAAILYKDTPEAVIMSSFGESAWQLLLLLTTANFPDVMMPAYSSSRPNAAFFVLYVSFGLFFLMNVVLATVFSNFQLFAALEAEEQARNRDALLTKAFRRLARVQTDLTAPDNRPLVASDWVEIDLLQCFFTELNRYKIVRALKQRHMRDLFHQLDDNGDGRVYLAQFVELCDIVRAYVKIHHPEPSEVERFWPALAASLFFDALLVVNAAVIVAEFATAANMFSLEGAWSQWEIVETCFSGAFVVEMLLKLVVLGAREYCHYGRNQFDGLITVATMTIDIYAYVPNAYNTHTMVKVLLTARCLRLLRLIMAIKQYRVLFAAWLRLLPTARAVLLVLFCNMNLFALVGLNVFGGRISPGTMAALHPNVSYTQSQYFANNFNDIPSGMITLFELLVVNNWFVIADGHAAVTSAYARLFFVGFWIIGVILTLNVFIASILDAFLAEYVAKRPAEADSVAASQRLSTSAREQEARQRALQLQVDDMAKPEDPSTIPGGR</sequence>
<dbReference type="Proteomes" id="UP000243579">
    <property type="component" value="Unassembled WGS sequence"/>
</dbReference>
<feature type="domain" description="Ion transport" evidence="6">
    <location>
        <begin position="1086"/>
        <end position="1326"/>
    </location>
</feature>
<dbReference type="OrthoDB" id="416585at2759"/>
<comment type="subcellular location">
    <subcellularLocation>
        <location evidence="1">Membrane</location>
        <topology evidence="1">Multi-pass membrane protein</topology>
    </subcellularLocation>
</comment>
<feature type="transmembrane region" description="Helical" evidence="5">
    <location>
        <begin position="257"/>
        <end position="280"/>
    </location>
</feature>
<reference evidence="7 8" key="1">
    <citation type="journal article" date="2014" name="Genome Biol. Evol.">
        <title>The secreted proteins of Achlya hypogyna and Thraustotheca clavata identify the ancestral oomycete secretome and reveal gene acquisitions by horizontal gene transfer.</title>
        <authorList>
            <person name="Misner I."/>
            <person name="Blouin N."/>
            <person name="Leonard G."/>
            <person name="Richards T.A."/>
            <person name="Lane C.E."/>
        </authorList>
    </citation>
    <scope>NUCLEOTIDE SEQUENCE [LARGE SCALE GENOMIC DNA]</scope>
    <source>
        <strain evidence="7 8">ATCC 48635</strain>
    </source>
</reference>
<feature type="transmembrane region" description="Helical" evidence="5">
    <location>
        <begin position="1214"/>
        <end position="1234"/>
    </location>
</feature>
<feature type="transmembrane region" description="Helical" evidence="5">
    <location>
        <begin position="641"/>
        <end position="663"/>
    </location>
</feature>
<dbReference type="PANTHER" id="PTHR46988:SF4">
    <property type="entry name" value="ION TRANSPORT DOMAIN-CONTAINING PROTEIN"/>
    <property type="match status" value="1"/>
</dbReference>
<dbReference type="Gene3D" id="1.10.287.70">
    <property type="match status" value="4"/>
</dbReference>
<gene>
    <name evidence="7" type="ORF">ACHHYP_11628</name>
</gene>
<dbReference type="GO" id="GO:0016020">
    <property type="term" value="C:membrane"/>
    <property type="evidence" value="ECO:0007669"/>
    <property type="project" value="UniProtKB-SubCell"/>
</dbReference>
<feature type="transmembrane region" description="Helical" evidence="5">
    <location>
        <begin position="1298"/>
        <end position="1324"/>
    </location>
</feature>
<feature type="domain" description="Ion transport" evidence="6">
    <location>
        <begin position="444"/>
        <end position="667"/>
    </location>
</feature>
<dbReference type="InterPro" id="IPR005821">
    <property type="entry name" value="Ion_trans_dom"/>
</dbReference>
<feature type="domain" description="Ion transport" evidence="6">
    <location>
        <begin position="807"/>
        <end position="960"/>
    </location>
</feature>
<feature type="transmembrane region" description="Helical" evidence="5">
    <location>
        <begin position="809"/>
        <end position="827"/>
    </location>
</feature>
<evidence type="ECO:0000259" key="6">
    <source>
        <dbReference type="Pfam" id="PF00520"/>
    </source>
</evidence>
<feature type="transmembrane region" description="Helical" evidence="5">
    <location>
        <begin position="158"/>
        <end position="175"/>
    </location>
</feature>
<keyword evidence="3 5" id="KW-1133">Transmembrane helix</keyword>
<evidence type="ECO:0000256" key="3">
    <source>
        <dbReference type="ARBA" id="ARBA00022989"/>
    </source>
</evidence>
<feature type="transmembrane region" description="Helical" evidence="5">
    <location>
        <begin position="48"/>
        <end position="68"/>
    </location>
</feature>
<name>A0A1V9YIT6_ACHHY</name>
<accession>A0A1V9YIT6</accession>
<feature type="transmembrane region" description="Helical" evidence="5">
    <location>
        <begin position="1074"/>
        <end position="1097"/>
    </location>
</feature>
<feature type="transmembrane region" description="Helical" evidence="5">
    <location>
        <begin position="1117"/>
        <end position="1138"/>
    </location>
</feature>
<dbReference type="InterPro" id="IPR044581">
    <property type="entry name" value="TPC1_plant"/>
</dbReference>
<dbReference type="InterPro" id="IPR027359">
    <property type="entry name" value="Volt_channel_dom_sf"/>
</dbReference>
<keyword evidence="8" id="KW-1185">Reference proteome</keyword>
<evidence type="ECO:0000256" key="2">
    <source>
        <dbReference type="ARBA" id="ARBA00022692"/>
    </source>
</evidence>
<dbReference type="GO" id="GO:0005245">
    <property type="term" value="F:voltage-gated calcium channel activity"/>
    <property type="evidence" value="ECO:0007669"/>
    <property type="project" value="InterPro"/>
</dbReference>
<dbReference type="Gene3D" id="1.20.120.350">
    <property type="entry name" value="Voltage-gated potassium channels. Chain C"/>
    <property type="match status" value="2"/>
</dbReference>
<protein>
    <submittedName>
        <fullName evidence="7">Two pore calcium channel protein 1</fullName>
    </submittedName>
</protein>
<feature type="transmembrane region" description="Helical" evidence="5">
    <location>
        <begin position="195"/>
        <end position="214"/>
    </location>
</feature>
<evidence type="ECO:0000256" key="5">
    <source>
        <dbReference type="SAM" id="Phobius"/>
    </source>
</evidence>
<proteinExistence type="predicted"/>
<feature type="transmembrane region" description="Helical" evidence="5">
    <location>
        <begin position="869"/>
        <end position="888"/>
    </location>
</feature>
<evidence type="ECO:0000313" key="8">
    <source>
        <dbReference type="Proteomes" id="UP000243579"/>
    </source>
</evidence>
<evidence type="ECO:0000256" key="1">
    <source>
        <dbReference type="ARBA" id="ARBA00004141"/>
    </source>
</evidence>
<evidence type="ECO:0000256" key="4">
    <source>
        <dbReference type="ARBA" id="ARBA00023136"/>
    </source>
</evidence>
<dbReference type="PANTHER" id="PTHR46988">
    <property type="entry name" value="TWO PORE CALCIUM CHANNEL PROTEIN 1"/>
    <property type="match status" value="1"/>
</dbReference>
<comment type="caution">
    <text evidence="7">The sequence shown here is derived from an EMBL/GenBank/DDBJ whole genome shotgun (WGS) entry which is preliminary data.</text>
</comment>
<organism evidence="7 8">
    <name type="scientific">Achlya hypogyna</name>
    <name type="common">Oomycete</name>
    <name type="synonym">Protoachlya hypogyna</name>
    <dbReference type="NCBI Taxonomy" id="1202772"/>
    <lineage>
        <taxon>Eukaryota</taxon>
        <taxon>Sar</taxon>
        <taxon>Stramenopiles</taxon>
        <taxon>Oomycota</taxon>
        <taxon>Saprolegniomycetes</taxon>
        <taxon>Saprolegniales</taxon>
        <taxon>Achlyaceae</taxon>
        <taxon>Achlya</taxon>
    </lineage>
</organism>
<feature type="domain" description="Ion transport" evidence="6">
    <location>
        <begin position="138"/>
        <end position="289"/>
    </location>
</feature>
<feature type="transmembrane region" description="Helical" evidence="5">
    <location>
        <begin position="135"/>
        <end position="152"/>
    </location>
</feature>